<dbReference type="EMBL" id="JADILV010000061">
    <property type="protein sequence ID" value="MBO8484216.1"/>
    <property type="molecule type" value="Genomic_DNA"/>
</dbReference>
<reference evidence="1" key="2">
    <citation type="journal article" date="2021" name="PeerJ">
        <title>Extensive microbial diversity within the chicken gut microbiome revealed by metagenomics and culture.</title>
        <authorList>
            <person name="Gilroy R."/>
            <person name="Ravi A."/>
            <person name="Getino M."/>
            <person name="Pursley I."/>
            <person name="Horton D.L."/>
            <person name="Alikhan N.F."/>
            <person name="Baker D."/>
            <person name="Gharbi K."/>
            <person name="Hall N."/>
            <person name="Watson M."/>
            <person name="Adriaenssens E.M."/>
            <person name="Foster-Nyarko E."/>
            <person name="Jarju S."/>
            <person name="Secka A."/>
            <person name="Antonio M."/>
            <person name="Oren A."/>
            <person name="Chaudhuri R.R."/>
            <person name="La Ragione R."/>
            <person name="Hildebrand F."/>
            <person name="Pallen M.J."/>
        </authorList>
    </citation>
    <scope>NUCLEOTIDE SEQUENCE</scope>
    <source>
        <strain evidence="1">G3-8215</strain>
    </source>
</reference>
<comment type="caution">
    <text evidence="1">The sequence shown here is derived from an EMBL/GenBank/DDBJ whole genome shotgun (WGS) entry which is preliminary data.</text>
</comment>
<proteinExistence type="predicted"/>
<organism evidence="1 2">
    <name type="scientific">Candidatus Cryptobacteroides avicola</name>
    <dbReference type="NCBI Taxonomy" id="2840757"/>
    <lineage>
        <taxon>Bacteria</taxon>
        <taxon>Pseudomonadati</taxon>
        <taxon>Bacteroidota</taxon>
        <taxon>Bacteroidia</taxon>
        <taxon>Bacteroidales</taxon>
        <taxon>Candidatus Cryptobacteroides</taxon>
    </lineage>
</organism>
<reference evidence="1" key="1">
    <citation type="submission" date="2020-10" db="EMBL/GenBank/DDBJ databases">
        <authorList>
            <person name="Gilroy R."/>
        </authorList>
    </citation>
    <scope>NUCLEOTIDE SEQUENCE</scope>
    <source>
        <strain evidence="1">G3-8215</strain>
    </source>
</reference>
<protein>
    <submittedName>
        <fullName evidence="1">Uncharacterized protein</fullName>
    </submittedName>
</protein>
<name>A0A940DTY4_9BACT</name>
<dbReference type="Proteomes" id="UP000725002">
    <property type="component" value="Unassembled WGS sequence"/>
</dbReference>
<dbReference type="AlphaFoldDB" id="A0A940DTY4"/>
<gene>
    <name evidence="1" type="ORF">IAB75_08915</name>
</gene>
<sequence length="198" mass="23245">MWEVPCVIAASYFNAEELIGFGIDPAAFEVNDPFIEDNEFEKIFKLWESPLYLRKFFADHIDYFKQDYWDDITEDEFVNDVVRSLNIIKKELFHLFSSHTLHTVVEPLGPEEENARLCQSIGVKIKRGWIHSRLAFRFYAIEIEEKKCYLITGAAIKIHKDMLKAPNTKIEKNKIRYALEELTSNGINTKELFIDFVL</sequence>
<evidence type="ECO:0000313" key="1">
    <source>
        <dbReference type="EMBL" id="MBO8484216.1"/>
    </source>
</evidence>
<accession>A0A940DTY4</accession>
<evidence type="ECO:0000313" key="2">
    <source>
        <dbReference type="Proteomes" id="UP000725002"/>
    </source>
</evidence>